<proteinExistence type="inferred from homology"/>
<comment type="caution">
    <text evidence="7">The sequence shown here is derived from an EMBL/GenBank/DDBJ whole genome shotgun (WGS) entry which is preliminary data.</text>
</comment>
<dbReference type="InterPro" id="IPR002403">
    <property type="entry name" value="Cyt_P450_E_grp-IV"/>
</dbReference>
<dbReference type="PRINTS" id="PR00465">
    <property type="entry name" value="EP450IV"/>
</dbReference>
<evidence type="ECO:0008006" key="9">
    <source>
        <dbReference type="Google" id="ProtNLM"/>
    </source>
</evidence>
<comment type="similarity">
    <text evidence="2">Belongs to the cytochrome P450 family.</text>
</comment>
<dbReference type="InterPro" id="IPR050529">
    <property type="entry name" value="CYP450_sterol_14alpha_dmase"/>
</dbReference>
<dbReference type="Proteomes" id="UP000286045">
    <property type="component" value="Unassembled WGS sequence"/>
</dbReference>
<keyword evidence="8" id="KW-1185">Reference proteome</keyword>
<dbReference type="PANTHER" id="PTHR24304:SF2">
    <property type="entry name" value="24-HYDROXYCHOLESTEROL 7-ALPHA-HYDROXYLASE"/>
    <property type="match status" value="1"/>
</dbReference>
<protein>
    <recommendedName>
        <fullName evidence="9">Cytochrome P450</fullName>
    </recommendedName>
</protein>
<dbReference type="Gene3D" id="1.10.630.10">
    <property type="entry name" value="Cytochrome P450"/>
    <property type="match status" value="1"/>
</dbReference>
<dbReference type="GO" id="GO:0020037">
    <property type="term" value="F:heme binding"/>
    <property type="evidence" value="ECO:0007669"/>
    <property type="project" value="InterPro"/>
</dbReference>
<sequence>MITGGANISTIFRSSFTSEPWVLSILEKSAGYTPTDMAHFYADRPGPTSIPSSKDAEPPTKRTWYQSHRMHDETLIAARPINAFAISFQKFFAGELTSFPVDGWIEEVRIFEFLKSQMAAAATRTILGPRIPDLNPEFTDAFWEYEKVTEELAFGPPLWLNRRAVNARNRFAAMCRKWFELSDREFDWEDRDRHADWEPIFGSQVSKGPAHWAKNFNFSTESISGAFALFLYGAHANATPICTWVMFEVLKDPELFKAIKAEIKHAEASDNDSGVYFDHHPLTSLPLLQSVFTEAMRLHIDVLITRKATESATIAGYTVPKGSIVMAPTDIAHFDEAVWDDSYSCVPV</sequence>
<evidence type="ECO:0000256" key="5">
    <source>
        <dbReference type="ARBA" id="ARBA00023004"/>
    </source>
</evidence>
<keyword evidence="5" id="KW-0408">Iron</keyword>
<dbReference type="InterPro" id="IPR001128">
    <property type="entry name" value="Cyt_P450"/>
</dbReference>
<dbReference type="PANTHER" id="PTHR24304">
    <property type="entry name" value="CYTOCHROME P450 FAMILY 7"/>
    <property type="match status" value="1"/>
</dbReference>
<keyword evidence="3" id="KW-0349">Heme</keyword>
<evidence type="ECO:0000256" key="2">
    <source>
        <dbReference type="ARBA" id="ARBA00010617"/>
    </source>
</evidence>
<dbReference type="SUPFAM" id="SSF48264">
    <property type="entry name" value="Cytochrome P450"/>
    <property type="match status" value="1"/>
</dbReference>
<reference evidence="7 8" key="1">
    <citation type="submission" date="2018-12" db="EMBL/GenBank/DDBJ databases">
        <title>Draft genome sequence of Xylaria grammica IHI A82.</title>
        <authorList>
            <person name="Buettner E."/>
            <person name="Kellner H."/>
        </authorList>
    </citation>
    <scope>NUCLEOTIDE SEQUENCE [LARGE SCALE GENOMIC DNA]</scope>
    <source>
        <strain evidence="7 8">IHI A82</strain>
    </source>
</reference>
<dbReference type="Pfam" id="PF00067">
    <property type="entry name" value="p450"/>
    <property type="match status" value="1"/>
</dbReference>
<keyword evidence="6" id="KW-0560">Oxidoreductase</keyword>
<name>A0A439D1Z4_9PEZI</name>
<keyword evidence="4" id="KW-0479">Metal-binding</keyword>
<dbReference type="GO" id="GO:0008395">
    <property type="term" value="F:steroid hydroxylase activity"/>
    <property type="evidence" value="ECO:0007669"/>
    <property type="project" value="TreeGrafter"/>
</dbReference>
<accession>A0A439D1Z4</accession>
<evidence type="ECO:0000256" key="1">
    <source>
        <dbReference type="ARBA" id="ARBA00001971"/>
    </source>
</evidence>
<dbReference type="STRING" id="363999.A0A439D1Z4"/>
<evidence type="ECO:0000256" key="3">
    <source>
        <dbReference type="ARBA" id="ARBA00022617"/>
    </source>
</evidence>
<gene>
    <name evidence="7" type="ORF">EKO27_g6636</name>
</gene>
<evidence type="ECO:0000313" key="7">
    <source>
        <dbReference type="EMBL" id="RWA08482.1"/>
    </source>
</evidence>
<dbReference type="InterPro" id="IPR036396">
    <property type="entry name" value="Cyt_P450_sf"/>
</dbReference>
<dbReference type="AlphaFoldDB" id="A0A439D1Z4"/>
<dbReference type="GO" id="GO:0016705">
    <property type="term" value="F:oxidoreductase activity, acting on paired donors, with incorporation or reduction of molecular oxygen"/>
    <property type="evidence" value="ECO:0007669"/>
    <property type="project" value="InterPro"/>
</dbReference>
<evidence type="ECO:0000256" key="6">
    <source>
        <dbReference type="ARBA" id="ARBA00023033"/>
    </source>
</evidence>
<dbReference type="GO" id="GO:0005506">
    <property type="term" value="F:iron ion binding"/>
    <property type="evidence" value="ECO:0007669"/>
    <property type="project" value="InterPro"/>
</dbReference>
<comment type="cofactor">
    <cofactor evidence="1">
        <name>heme</name>
        <dbReference type="ChEBI" id="CHEBI:30413"/>
    </cofactor>
</comment>
<dbReference type="EMBL" id="RYZI01000198">
    <property type="protein sequence ID" value="RWA08482.1"/>
    <property type="molecule type" value="Genomic_DNA"/>
</dbReference>
<evidence type="ECO:0000313" key="8">
    <source>
        <dbReference type="Proteomes" id="UP000286045"/>
    </source>
</evidence>
<evidence type="ECO:0000256" key="4">
    <source>
        <dbReference type="ARBA" id="ARBA00022723"/>
    </source>
</evidence>
<organism evidence="7 8">
    <name type="scientific">Xylaria grammica</name>
    <dbReference type="NCBI Taxonomy" id="363999"/>
    <lineage>
        <taxon>Eukaryota</taxon>
        <taxon>Fungi</taxon>
        <taxon>Dikarya</taxon>
        <taxon>Ascomycota</taxon>
        <taxon>Pezizomycotina</taxon>
        <taxon>Sordariomycetes</taxon>
        <taxon>Xylariomycetidae</taxon>
        <taxon>Xylariales</taxon>
        <taxon>Xylariaceae</taxon>
        <taxon>Xylaria</taxon>
    </lineage>
</organism>
<keyword evidence="6" id="KW-0503">Monooxygenase</keyword>